<name>F8PLA2_SERL3</name>
<dbReference type="AlphaFoldDB" id="F8PLA2"/>
<proteinExistence type="predicted"/>
<dbReference type="InParanoid" id="F8PLA2"/>
<keyword evidence="2" id="KW-1185">Reference proteome</keyword>
<dbReference type="Proteomes" id="UP000008063">
    <property type="component" value="Unassembled WGS sequence"/>
</dbReference>
<reference evidence="2" key="1">
    <citation type="journal article" date="2011" name="Science">
        <title>The plant cell wall-decomposing machinery underlies the functional diversity of forest fungi.</title>
        <authorList>
            <person name="Eastwood D.C."/>
            <person name="Floudas D."/>
            <person name="Binder M."/>
            <person name="Majcherczyk A."/>
            <person name="Schneider P."/>
            <person name="Aerts A."/>
            <person name="Asiegbu F.O."/>
            <person name="Baker S.E."/>
            <person name="Barry K."/>
            <person name="Bendiksby M."/>
            <person name="Blumentritt M."/>
            <person name="Coutinho P.M."/>
            <person name="Cullen D."/>
            <person name="de Vries R.P."/>
            <person name="Gathman A."/>
            <person name="Goodell B."/>
            <person name="Henrissat B."/>
            <person name="Ihrmark K."/>
            <person name="Kauserud H."/>
            <person name="Kohler A."/>
            <person name="LaButti K."/>
            <person name="Lapidus A."/>
            <person name="Lavin J.L."/>
            <person name="Lee Y.-H."/>
            <person name="Lindquist E."/>
            <person name="Lilly W."/>
            <person name="Lucas S."/>
            <person name="Morin E."/>
            <person name="Murat C."/>
            <person name="Oguiza J.A."/>
            <person name="Park J."/>
            <person name="Pisabarro A.G."/>
            <person name="Riley R."/>
            <person name="Rosling A."/>
            <person name="Salamov A."/>
            <person name="Schmidt O."/>
            <person name="Schmutz J."/>
            <person name="Skrede I."/>
            <person name="Stenlid J."/>
            <person name="Wiebenga A."/>
            <person name="Xie X."/>
            <person name="Kuees U."/>
            <person name="Hibbett D.S."/>
            <person name="Hoffmeister D."/>
            <person name="Hoegberg N."/>
            <person name="Martin F."/>
            <person name="Grigoriev I.V."/>
            <person name="Watkinson S.C."/>
        </authorList>
    </citation>
    <scope>NUCLEOTIDE SEQUENCE [LARGE SCALE GENOMIC DNA]</scope>
    <source>
        <strain evidence="2">strain S7.3</strain>
    </source>
</reference>
<evidence type="ECO:0000313" key="2">
    <source>
        <dbReference type="Proteomes" id="UP000008063"/>
    </source>
</evidence>
<evidence type="ECO:0000313" key="1">
    <source>
        <dbReference type="EMBL" id="EGO04010.1"/>
    </source>
</evidence>
<organism evidence="2">
    <name type="scientific">Serpula lacrymans var. lacrymans (strain S7.3)</name>
    <name type="common">Dry rot fungus</name>
    <dbReference type="NCBI Taxonomy" id="936435"/>
    <lineage>
        <taxon>Eukaryota</taxon>
        <taxon>Fungi</taxon>
        <taxon>Dikarya</taxon>
        <taxon>Basidiomycota</taxon>
        <taxon>Agaricomycotina</taxon>
        <taxon>Agaricomycetes</taxon>
        <taxon>Agaricomycetidae</taxon>
        <taxon>Boletales</taxon>
        <taxon>Coniophorineae</taxon>
        <taxon>Serpulaceae</taxon>
        <taxon>Serpula</taxon>
    </lineage>
</organism>
<gene>
    <name evidence="1" type="ORF">SERLA73DRAFT_175735</name>
</gene>
<dbReference type="EMBL" id="GL945475">
    <property type="protein sequence ID" value="EGO04010.1"/>
    <property type="molecule type" value="Genomic_DNA"/>
</dbReference>
<dbReference type="HOGENOM" id="CLU_2607479_0_0_1"/>
<sequence>MYSLRRLFRSANAFHDGPRCHHPRPRMPPPLLVDPAIAFVQVLIFLGDSNGPARISDSSTTSTASLNFKQLTQLPLYSF</sequence>
<accession>F8PLA2</accession>
<protein>
    <submittedName>
        <fullName evidence="1">Uncharacterized protein</fullName>
    </submittedName>
</protein>